<comment type="caution">
    <text evidence="1">The sequence shown here is derived from an EMBL/GenBank/DDBJ whole genome shotgun (WGS) entry which is preliminary data.</text>
</comment>
<sequence>MACAPGHGTQGDAAAALEAVEPSLKDGVSLEWLLRHVRALSLHALGDREKALYEADLTIRCAPSEAKRQDLSKLFNEKMGFKMEHG</sequence>
<name>A0ABQ5XRG8_9GAMM</name>
<reference evidence="2" key="1">
    <citation type="journal article" date="2019" name="Int. J. Syst. Evol. Microbiol.">
        <title>The Global Catalogue of Microorganisms (GCM) 10K type strain sequencing project: providing services to taxonomists for standard genome sequencing and annotation.</title>
        <authorList>
            <consortium name="The Broad Institute Genomics Platform"/>
            <consortium name="The Broad Institute Genome Sequencing Center for Infectious Disease"/>
            <person name="Wu L."/>
            <person name="Ma J."/>
        </authorList>
    </citation>
    <scope>NUCLEOTIDE SEQUENCE [LARGE SCALE GENOMIC DNA]</scope>
    <source>
        <strain evidence="2">NBRC 111980</strain>
    </source>
</reference>
<accession>A0ABQ5XRG8</accession>
<dbReference type="EMBL" id="BSOB01000046">
    <property type="protein sequence ID" value="GLQ94340.1"/>
    <property type="molecule type" value="Genomic_DNA"/>
</dbReference>
<keyword evidence="2" id="KW-1185">Reference proteome</keyword>
<protein>
    <submittedName>
        <fullName evidence="1">Uncharacterized protein</fullName>
    </submittedName>
</protein>
<evidence type="ECO:0000313" key="2">
    <source>
        <dbReference type="Proteomes" id="UP001156670"/>
    </source>
</evidence>
<organism evidence="1 2">
    <name type="scientific">Dyella acidisoli</name>
    <dbReference type="NCBI Taxonomy" id="1867834"/>
    <lineage>
        <taxon>Bacteria</taxon>
        <taxon>Pseudomonadati</taxon>
        <taxon>Pseudomonadota</taxon>
        <taxon>Gammaproteobacteria</taxon>
        <taxon>Lysobacterales</taxon>
        <taxon>Rhodanobacteraceae</taxon>
        <taxon>Dyella</taxon>
    </lineage>
</organism>
<gene>
    <name evidence="1" type="ORF">GCM10007901_32920</name>
</gene>
<dbReference type="Proteomes" id="UP001156670">
    <property type="component" value="Unassembled WGS sequence"/>
</dbReference>
<proteinExistence type="predicted"/>
<evidence type="ECO:0000313" key="1">
    <source>
        <dbReference type="EMBL" id="GLQ94340.1"/>
    </source>
</evidence>